<evidence type="ECO:0000313" key="4">
    <source>
        <dbReference type="Proteomes" id="UP001519887"/>
    </source>
</evidence>
<keyword evidence="1" id="KW-0732">Signal</keyword>
<dbReference type="PANTHER" id="PTHR43649">
    <property type="entry name" value="ARABINOSE-BINDING PROTEIN-RELATED"/>
    <property type="match status" value="1"/>
</dbReference>
<dbReference type="InterPro" id="IPR022627">
    <property type="entry name" value="DUF3502"/>
</dbReference>
<keyword evidence="4" id="KW-1185">Reference proteome</keyword>
<comment type="caution">
    <text evidence="3">The sequence shown here is derived from an EMBL/GenBank/DDBJ whole genome shotgun (WGS) entry which is preliminary data.</text>
</comment>
<dbReference type="InterPro" id="IPR006059">
    <property type="entry name" value="SBP"/>
</dbReference>
<feature type="chain" id="PRO_5045206797" evidence="1">
    <location>
        <begin position="29"/>
        <end position="527"/>
    </location>
</feature>
<feature type="signal peptide" evidence="1">
    <location>
        <begin position="1"/>
        <end position="28"/>
    </location>
</feature>
<protein>
    <submittedName>
        <fullName evidence="3">ABC transporter substrate-binding protein</fullName>
    </submittedName>
</protein>
<name>A0ABS7BXH9_9BACL</name>
<gene>
    <name evidence="3" type="ORF">K0U00_04470</name>
</gene>
<evidence type="ECO:0000256" key="1">
    <source>
        <dbReference type="SAM" id="SignalP"/>
    </source>
</evidence>
<proteinExistence type="predicted"/>
<dbReference type="RefSeq" id="WP_210037947.1">
    <property type="nucleotide sequence ID" value="NZ_JBHLVU010000022.1"/>
</dbReference>
<reference evidence="3 4" key="1">
    <citation type="submission" date="2021-07" db="EMBL/GenBank/DDBJ databases">
        <title>Paenibacillus radiodurans sp. nov., isolated from the southeastern edge of Tengger Desert.</title>
        <authorList>
            <person name="Zhang G."/>
        </authorList>
    </citation>
    <scope>NUCLEOTIDE SEQUENCE [LARGE SCALE GENOMIC DNA]</scope>
    <source>
        <strain evidence="3 4">CCM 7311</strain>
    </source>
</reference>
<evidence type="ECO:0000313" key="3">
    <source>
        <dbReference type="EMBL" id="MBW7453287.1"/>
    </source>
</evidence>
<dbReference type="Pfam" id="PF01547">
    <property type="entry name" value="SBP_bac_1"/>
    <property type="match status" value="1"/>
</dbReference>
<organism evidence="3 4">
    <name type="scientific">Paenibacillus sepulcri</name>
    <dbReference type="NCBI Taxonomy" id="359917"/>
    <lineage>
        <taxon>Bacteria</taxon>
        <taxon>Bacillati</taxon>
        <taxon>Bacillota</taxon>
        <taxon>Bacilli</taxon>
        <taxon>Bacillales</taxon>
        <taxon>Paenibacillaceae</taxon>
        <taxon>Paenibacillus</taxon>
    </lineage>
</organism>
<evidence type="ECO:0000259" key="2">
    <source>
        <dbReference type="Pfam" id="PF12010"/>
    </source>
</evidence>
<dbReference type="Pfam" id="PF12010">
    <property type="entry name" value="DUF3502"/>
    <property type="match status" value="1"/>
</dbReference>
<accession>A0ABS7BXH9</accession>
<dbReference type="InterPro" id="IPR050490">
    <property type="entry name" value="Bact_solute-bd_prot1"/>
</dbReference>
<feature type="domain" description="DUF3502" evidence="2">
    <location>
        <begin position="458"/>
        <end position="521"/>
    </location>
</feature>
<dbReference type="Gene3D" id="3.40.190.10">
    <property type="entry name" value="Periplasmic binding protein-like II"/>
    <property type="match status" value="2"/>
</dbReference>
<dbReference type="PANTHER" id="PTHR43649:SF17">
    <property type="entry name" value="ABC TRANSPORTER SOLUTE BINDING PROTEIN-SUGAR TRANSPORT"/>
    <property type="match status" value="1"/>
</dbReference>
<dbReference type="SUPFAM" id="SSF53850">
    <property type="entry name" value="Periplasmic binding protein-like II"/>
    <property type="match status" value="1"/>
</dbReference>
<dbReference type="Proteomes" id="UP001519887">
    <property type="component" value="Unassembled WGS sequence"/>
</dbReference>
<sequence length="527" mass="58735">MKSFKGKSSLIPAFLMLALVLAGCSGNAETPANTAISASSQANNTASEGKADLSEHVTLKMVMLGDADPDMQLVDDEINKLLERDLNASIEVEIISLSDYQQRYPLIFATGEPVDLIYTGDWALYDQEASKGAFAEVTEDILKTYMPMTWEAQDPASFDQAKIDGKAYFVPISLTPFPSAQGVLIRGDLREKYNLPEIKTVDDLEAYYNAVAENEDGIFAYAASQNNDQIKGLLLDTMNELVSSANTEFFHVYKGAGPDDVSADDLQLKYDSTYYEDYVKKMKVWADKGFWSKTAVSNSTSPRDAFENGTSASLVWNIGTLAVTQQTVEKKNPEWKPEIYDITTGKTLMLAKYTSDGMAVPAQSKHQERAFMALDKFKYDEEYNNLFRLGIKGKHWNPVGDDQWEPGPDQEKYRFGSSGTWGLKGAHERTAVTQPPIVKVISDERKTRAARPVFLNLRLDDSDITNEMATVSNVKIKYAPLLELGLVKDVDSWLAEFRAELKKAGLEKISEAVKSQFSEYLDTLKQK</sequence>
<dbReference type="EMBL" id="JAHZIK010000057">
    <property type="protein sequence ID" value="MBW7453287.1"/>
    <property type="molecule type" value="Genomic_DNA"/>
</dbReference>
<dbReference type="PROSITE" id="PS51257">
    <property type="entry name" value="PROKAR_LIPOPROTEIN"/>
    <property type="match status" value="1"/>
</dbReference>